<name>A0A1H2RYP0_9PSEU</name>
<feature type="domain" description="VWFA" evidence="1">
    <location>
        <begin position="45"/>
        <end position="225"/>
    </location>
</feature>
<dbReference type="InterPro" id="IPR002035">
    <property type="entry name" value="VWF_A"/>
</dbReference>
<gene>
    <name evidence="2" type="ORF">SAMN05421504_10152</name>
</gene>
<accession>A0A1H2RYP0</accession>
<sequence length="423" mass="45254">MPLDFQIQVDQNEYLPADGRLMDAVISVTASGEGLTVPAADLTVAQVIMIDCSGSMEGAKLVEAKRAVKVAVNELRNGVKFAIVAGSNNARLVYPVDGKLAVASGQTRQVAAKAVGRLRVEGGTAIGSWLEAASRLLSGSDAKIKHGLLLTDGQNVLESDREFAQTLRACEGEFVCDSRGVGTGWSADTLDQVATALLGSAKGLLDPSELAADFREINETLMGRATADVGLRLWTPAHARVRFLKQVFPRISDLTGRGVEISPRIQEYPTGHWGAETRDYHLSVEVEPGAVGEGMVAARVRLVAGAQESEEHRVRAKWTEDLRLSTRISPQVAHFTGQADIAELVEDGLTAKAAGDNTRATAKLQKAREIAVETGNTHVVKRLDDINGGKNIKADMAHALGEMLKLDTKRTHRKEATGDADLP</sequence>
<dbReference type="SUPFAM" id="SSF53300">
    <property type="entry name" value="vWA-like"/>
    <property type="match status" value="1"/>
</dbReference>
<dbReference type="OrthoDB" id="568872at2"/>
<dbReference type="PANTHER" id="PTHR10579">
    <property type="entry name" value="CALCIUM-ACTIVATED CHLORIDE CHANNEL REGULATOR"/>
    <property type="match status" value="1"/>
</dbReference>
<dbReference type="CDD" id="cd00198">
    <property type="entry name" value="vWFA"/>
    <property type="match status" value="1"/>
</dbReference>
<dbReference type="RefSeq" id="WP_091285048.1">
    <property type="nucleotide sequence ID" value="NZ_FNON01000001.1"/>
</dbReference>
<keyword evidence="3" id="KW-1185">Reference proteome</keyword>
<dbReference type="AlphaFoldDB" id="A0A1H2RYP0"/>
<dbReference type="InterPro" id="IPR036465">
    <property type="entry name" value="vWFA_dom_sf"/>
</dbReference>
<dbReference type="Gene3D" id="1.20.120.1690">
    <property type="match status" value="1"/>
</dbReference>
<protein>
    <submittedName>
        <fullName evidence="2">von Willebrand factor type A domain-containing protein</fullName>
    </submittedName>
</protein>
<dbReference type="EMBL" id="FNON01000001">
    <property type="protein sequence ID" value="SDW24407.1"/>
    <property type="molecule type" value="Genomic_DNA"/>
</dbReference>
<dbReference type="Pfam" id="PF13768">
    <property type="entry name" value="VWA_3"/>
    <property type="match status" value="1"/>
</dbReference>
<dbReference type="InterPro" id="IPR051266">
    <property type="entry name" value="CLCR"/>
</dbReference>
<dbReference type="PROSITE" id="PS50234">
    <property type="entry name" value="VWFA"/>
    <property type="match status" value="1"/>
</dbReference>
<evidence type="ECO:0000313" key="3">
    <source>
        <dbReference type="Proteomes" id="UP000199515"/>
    </source>
</evidence>
<dbReference type="Proteomes" id="UP000199515">
    <property type="component" value="Unassembled WGS sequence"/>
</dbReference>
<dbReference type="Gene3D" id="2.60.40.3670">
    <property type="match status" value="1"/>
</dbReference>
<proteinExistence type="predicted"/>
<evidence type="ECO:0000259" key="1">
    <source>
        <dbReference type="PROSITE" id="PS50234"/>
    </source>
</evidence>
<reference evidence="2 3" key="1">
    <citation type="submission" date="2016-10" db="EMBL/GenBank/DDBJ databases">
        <authorList>
            <person name="de Groot N.N."/>
        </authorList>
    </citation>
    <scope>NUCLEOTIDE SEQUENCE [LARGE SCALE GENOMIC DNA]</scope>
    <source>
        <strain evidence="2 3">CPCC 202699</strain>
    </source>
</reference>
<dbReference type="SMART" id="SM00327">
    <property type="entry name" value="VWA"/>
    <property type="match status" value="1"/>
</dbReference>
<evidence type="ECO:0000313" key="2">
    <source>
        <dbReference type="EMBL" id="SDW24407.1"/>
    </source>
</evidence>
<dbReference type="STRING" id="589385.SAMN05421504_10152"/>
<dbReference type="Gene3D" id="3.40.50.410">
    <property type="entry name" value="von Willebrand factor, type A domain"/>
    <property type="match status" value="1"/>
</dbReference>
<organism evidence="2 3">
    <name type="scientific">Amycolatopsis xylanica</name>
    <dbReference type="NCBI Taxonomy" id="589385"/>
    <lineage>
        <taxon>Bacteria</taxon>
        <taxon>Bacillati</taxon>
        <taxon>Actinomycetota</taxon>
        <taxon>Actinomycetes</taxon>
        <taxon>Pseudonocardiales</taxon>
        <taxon>Pseudonocardiaceae</taxon>
        <taxon>Amycolatopsis</taxon>
    </lineage>
</organism>
<dbReference type="PANTHER" id="PTHR10579:SF43">
    <property type="entry name" value="ZINC FINGER (C3HC4-TYPE RING FINGER) FAMILY PROTEIN"/>
    <property type="match status" value="1"/>
</dbReference>